<dbReference type="EMBL" id="JBJUIK010000002">
    <property type="protein sequence ID" value="KAL3534768.1"/>
    <property type="molecule type" value="Genomic_DNA"/>
</dbReference>
<dbReference type="Proteomes" id="UP001630127">
    <property type="component" value="Unassembled WGS sequence"/>
</dbReference>
<evidence type="ECO:0000313" key="1">
    <source>
        <dbReference type="EMBL" id="KAL3534768.1"/>
    </source>
</evidence>
<dbReference type="SUPFAM" id="SSF52058">
    <property type="entry name" value="L domain-like"/>
    <property type="match status" value="1"/>
</dbReference>
<comment type="caution">
    <text evidence="1">The sequence shown here is derived from an EMBL/GenBank/DDBJ whole genome shotgun (WGS) entry which is preliminary data.</text>
</comment>
<accession>A0ABD3AUL0</accession>
<organism evidence="1 2">
    <name type="scientific">Cinchona calisaya</name>
    <dbReference type="NCBI Taxonomy" id="153742"/>
    <lineage>
        <taxon>Eukaryota</taxon>
        <taxon>Viridiplantae</taxon>
        <taxon>Streptophyta</taxon>
        <taxon>Embryophyta</taxon>
        <taxon>Tracheophyta</taxon>
        <taxon>Spermatophyta</taxon>
        <taxon>Magnoliopsida</taxon>
        <taxon>eudicotyledons</taxon>
        <taxon>Gunneridae</taxon>
        <taxon>Pentapetalae</taxon>
        <taxon>asterids</taxon>
        <taxon>lamiids</taxon>
        <taxon>Gentianales</taxon>
        <taxon>Rubiaceae</taxon>
        <taxon>Cinchonoideae</taxon>
        <taxon>Cinchoneae</taxon>
        <taxon>Cinchona</taxon>
    </lineage>
</organism>
<proteinExistence type="predicted"/>
<dbReference type="Gene3D" id="3.80.10.10">
    <property type="entry name" value="Ribonuclease Inhibitor"/>
    <property type="match status" value="1"/>
</dbReference>
<evidence type="ECO:0000313" key="2">
    <source>
        <dbReference type="Proteomes" id="UP001630127"/>
    </source>
</evidence>
<keyword evidence="2" id="KW-1185">Reference proteome</keyword>
<name>A0ABD3AUL0_9GENT</name>
<sequence length="107" mass="12063">MPNLAEWIGLNSNALPHLREVTMTNCPRLTCLPSLHYLKFLHDLNISSCPRLQALPEEGLPESLQLLIIVDSAIIKERCRAGGEDCYKINRIPKIEIDYAEIPIVAQ</sequence>
<reference evidence="1 2" key="1">
    <citation type="submission" date="2024-11" db="EMBL/GenBank/DDBJ databases">
        <title>A near-complete genome assembly of Cinchona calisaya.</title>
        <authorList>
            <person name="Lian D.C."/>
            <person name="Zhao X.W."/>
            <person name="Wei L."/>
        </authorList>
    </citation>
    <scope>NUCLEOTIDE SEQUENCE [LARGE SCALE GENOMIC DNA]</scope>
    <source>
        <tissue evidence="1">Nenye</tissue>
    </source>
</reference>
<dbReference type="AlphaFoldDB" id="A0ABD3AUL0"/>
<protein>
    <submittedName>
        <fullName evidence="1">Uncharacterized protein</fullName>
    </submittedName>
</protein>
<dbReference type="InterPro" id="IPR032675">
    <property type="entry name" value="LRR_dom_sf"/>
</dbReference>
<gene>
    <name evidence="1" type="ORF">ACH5RR_003229</name>
</gene>